<protein>
    <recommendedName>
        <fullName evidence="4">Alkaline shock protein 23</fullName>
    </recommendedName>
</protein>
<dbReference type="Proteomes" id="UP000075737">
    <property type="component" value="Unassembled WGS sequence"/>
</dbReference>
<evidence type="ECO:0000313" key="3">
    <source>
        <dbReference type="Proteomes" id="UP000075737"/>
    </source>
</evidence>
<dbReference type="RefSeq" id="WP_245641311.1">
    <property type="nucleotide sequence ID" value="NZ_LOHZ01000025.1"/>
</dbReference>
<comment type="caution">
    <text evidence="2">The sequence shown here is derived from an EMBL/GenBank/DDBJ whole genome shotgun (WGS) entry which is preliminary data.</text>
</comment>
<dbReference type="STRING" id="520767.ATZ99_10020"/>
<accession>A0A162MN22</accession>
<sequence length="117" mass="12839">MKNLIKTPLGTINITREVIAVVAGNAAIECYGLVGMVSQKMSDGIIELLGRDNLGKGVEVHIDENNLIVDIYIAVQYGIKISEVAHNVIEKVHYNLNKYLGIVPDKVNVIVKTVRVK</sequence>
<reference evidence="2 3" key="1">
    <citation type="submission" date="2015-12" db="EMBL/GenBank/DDBJ databases">
        <title>Draft genome of Thermovenabulum gondwanense isolated from a red thermophilic microbial mat colonisisng an outflow channel of a bore well.</title>
        <authorList>
            <person name="Patel B.K."/>
        </authorList>
    </citation>
    <scope>NUCLEOTIDE SEQUENCE [LARGE SCALE GENOMIC DNA]</scope>
    <source>
        <strain evidence="2 3">R270</strain>
    </source>
</reference>
<organism evidence="2 3">
    <name type="scientific">Thermovenabulum gondwanense</name>
    <dbReference type="NCBI Taxonomy" id="520767"/>
    <lineage>
        <taxon>Bacteria</taxon>
        <taxon>Bacillati</taxon>
        <taxon>Bacillota</taxon>
        <taxon>Clostridia</taxon>
        <taxon>Thermosediminibacterales</taxon>
        <taxon>Thermosediminibacteraceae</taxon>
        <taxon>Thermovenabulum</taxon>
    </lineage>
</organism>
<comment type="similarity">
    <text evidence="1">Belongs to the asp23 family.</text>
</comment>
<dbReference type="PANTHER" id="PTHR34297:SF2">
    <property type="entry name" value="ASP23_GLS24 FAMILY ENVELOPE STRESS RESPONSE PROTEIN"/>
    <property type="match status" value="1"/>
</dbReference>
<dbReference type="InterPro" id="IPR005531">
    <property type="entry name" value="Asp23"/>
</dbReference>
<dbReference type="PATRIC" id="fig|520767.4.peg.1101"/>
<gene>
    <name evidence="2" type="ORF">ATZ99_10020</name>
</gene>
<evidence type="ECO:0000256" key="1">
    <source>
        <dbReference type="ARBA" id="ARBA00005721"/>
    </source>
</evidence>
<dbReference type="Pfam" id="PF03780">
    <property type="entry name" value="Asp23"/>
    <property type="match status" value="1"/>
</dbReference>
<dbReference type="AlphaFoldDB" id="A0A162MN22"/>
<proteinExistence type="inferred from homology"/>
<evidence type="ECO:0008006" key="4">
    <source>
        <dbReference type="Google" id="ProtNLM"/>
    </source>
</evidence>
<dbReference type="EMBL" id="LOHZ01000025">
    <property type="protein sequence ID" value="KYO66757.1"/>
    <property type="molecule type" value="Genomic_DNA"/>
</dbReference>
<name>A0A162MN22_9FIRM</name>
<keyword evidence="3" id="KW-1185">Reference proteome</keyword>
<evidence type="ECO:0000313" key="2">
    <source>
        <dbReference type="EMBL" id="KYO66757.1"/>
    </source>
</evidence>
<dbReference type="PANTHER" id="PTHR34297">
    <property type="entry name" value="HYPOTHETICAL CYTOSOLIC PROTEIN-RELATED"/>
    <property type="match status" value="1"/>
</dbReference>